<evidence type="ECO:0000313" key="3">
    <source>
        <dbReference type="Proteomes" id="UP000887565"/>
    </source>
</evidence>
<reference evidence="4" key="1">
    <citation type="submission" date="2022-11" db="UniProtKB">
        <authorList>
            <consortium name="WormBaseParasite"/>
        </authorList>
    </citation>
    <scope>IDENTIFICATION</scope>
</reference>
<name>A0A915I505_ROMCU</name>
<feature type="transmembrane region" description="Helical" evidence="1">
    <location>
        <begin position="6"/>
        <end position="21"/>
    </location>
</feature>
<dbReference type="InterPro" id="IPR036734">
    <property type="entry name" value="Neur_chan_lig-bd_sf"/>
</dbReference>
<keyword evidence="1" id="KW-0472">Membrane</keyword>
<dbReference type="InterPro" id="IPR006202">
    <property type="entry name" value="Neur_chan_lig-bd"/>
</dbReference>
<keyword evidence="1" id="KW-1133">Transmembrane helix</keyword>
<feature type="transmembrane region" description="Helical" evidence="1">
    <location>
        <begin position="41"/>
        <end position="59"/>
    </location>
</feature>
<feature type="domain" description="Neurotransmitter-gated ion-channel ligand-binding" evidence="2">
    <location>
        <begin position="86"/>
        <end position="179"/>
    </location>
</feature>
<dbReference type="GO" id="GO:0016020">
    <property type="term" value="C:membrane"/>
    <property type="evidence" value="ECO:0007669"/>
    <property type="project" value="InterPro"/>
</dbReference>
<protein>
    <submittedName>
        <fullName evidence="4">Neurotransmitter-gated ion-channel ligand-binding domain-containing protein</fullName>
    </submittedName>
</protein>
<evidence type="ECO:0000256" key="1">
    <source>
        <dbReference type="SAM" id="Phobius"/>
    </source>
</evidence>
<keyword evidence="3" id="KW-1185">Reference proteome</keyword>
<dbReference type="WBParaSite" id="nRc.2.0.1.t08474-RA">
    <property type="protein sequence ID" value="nRc.2.0.1.t08474-RA"/>
    <property type="gene ID" value="nRc.2.0.1.g08474"/>
</dbReference>
<sequence>ELCPSKVATFLLVEIFFFVLFSQPKSNFDTKIMRSEKWDFLYYYSMALIIFSARVAFIICDEPQNGTKLIYKSRDVLMDFKYEKNFKKSPTGVDVTLEIHVQDLSSIYEPTADFELDLMYSEIWFDPRLIFNNYSICLTNLTLKSHTRNRLWTPDTCIINSKKAEIHKSPSENTFVIIYD</sequence>
<organism evidence="3 4">
    <name type="scientific">Romanomermis culicivorax</name>
    <name type="common">Nematode worm</name>
    <dbReference type="NCBI Taxonomy" id="13658"/>
    <lineage>
        <taxon>Eukaryota</taxon>
        <taxon>Metazoa</taxon>
        <taxon>Ecdysozoa</taxon>
        <taxon>Nematoda</taxon>
        <taxon>Enoplea</taxon>
        <taxon>Dorylaimia</taxon>
        <taxon>Mermithida</taxon>
        <taxon>Mermithoidea</taxon>
        <taxon>Mermithidae</taxon>
        <taxon>Romanomermis</taxon>
    </lineage>
</organism>
<dbReference type="Proteomes" id="UP000887565">
    <property type="component" value="Unplaced"/>
</dbReference>
<dbReference type="SUPFAM" id="SSF63712">
    <property type="entry name" value="Nicotinic receptor ligand binding domain-like"/>
    <property type="match status" value="1"/>
</dbReference>
<evidence type="ECO:0000259" key="2">
    <source>
        <dbReference type="Pfam" id="PF02931"/>
    </source>
</evidence>
<evidence type="ECO:0000313" key="4">
    <source>
        <dbReference type="WBParaSite" id="nRc.2.0.1.t08474-RA"/>
    </source>
</evidence>
<dbReference type="AlphaFoldDB" id="A0A915I505"/>
<dbReference type="Gene3D" id="2.70.170.10">
    <property type="entry name" value="Neurotransmitter-gated ion-channel ligand-binding domain"/>
    <property type="match status" value="1"/>
</dbReference>
<accession>A0A915I505</accession>
<dbReference type="GO" id="GO:0005230">
    <property type="term" value="F:extracellular ligand-gated monoatomic ion channel activity"/>
    <property type="evidence" value="ECO:0007669"/>
    <property type="project" value="InterPro"/>
</dbReference>
<dbReference type="Pfam" id="PF02931">
    <property type="entry name" value="Neur_chan_LBD"/>
    <property type="match status" value="1"/>
</dbReference>
<keyword evidence="1" id="KW-0812">Transmembrane</keyword>
<proteinExistence type="predicted"/>